<dbReference type="AlphaFoldDB" id="A0A1L7XNI6"/>
<feature type="compositionally biased region" description="Low complexity" evidence="1">
    <location>
        <begin position="162"/>
        <end position="172"/>
    </location>
</feature>
<feature type="signal peptide" evidence="2">
    <location>
        <begin position="1"/>
        <end position="22"/>
    </location>
</feature>
<gene>
    <name evidence="3" type="ORF">PAC_16489</name>
</gene>
<feature type="compositionally biased region" description="Polar residues" evidence="1">
    <location>
        <begin position="173"/>
        <end position="189"/>
    </location>
</feature>
<organism evidence="3 4">
    <name type="scientific">Phialocephala subalpina</name>
    <dbReference type="NCBI Taxonomy" id="576137"/>
    <lineage>
        <taxon>Eukaryota</taxon>
        <taxon>Fungi</taxon>
        <taxon>Dikarya</taxon>
        <taxon>Ascomycota</taxon>
        <taxon>Pezizomycotina</taxon>
        <taxon>Leotiomycetes</taxon>
        <taxon>Helotiales</taxon>
        <taxon>Mollisiaceae</taxon>
        <taxon>Phialocephala</taxon>
        <taxon>Phialocephala fortinii species complex</taxon>
    </lineage>
</organism>
<sequence length="245" mass="24994">MARILSPFSMLMLSSMIASVASTTVLSLFGFITGEPLYGSVITQISDTTLFAIQCIPTTPYSLCVFATTTPFTYLTGPSTVSFNEGPKTDEAFTVTCNITGTTEATCITSQSYSLAATETLRSDILDFSFMVSNVTITGGLPIAAATPITSSAGTSISSTSSAVVRTTPTPSQAIKTTSAGQGTGSNPLSIGGVSTTSGTPTSSGVAVSSTTKTSNAAEASHLQMSWKVIEAVVGTMSIILALLV</sequence>
<accession>A0A1L7XNI6</accession>
<dbReference type="PANTHER" id="PTHR40640:SF1">
    <property type="entry name" value="ANCHORED GLYCOPROTEIN, PUTATIVE (AFU_ORTHOLOGUE AFUA_8G04860)-RELATED"/>
    <property type="match status" value="1"/>
</dbReference>
<keyword evidence="2" id="KW-0732">Signal</keyword>
<evidence type="ECO:0000313" key="4">
    <source>
        <dbReference type="Proteomes" id="UP000184330"/>
    </source>
</evidence>
<evidence type="ECO:0000313" key="3">
    <source>
        <dbReference type="EMBL" id="CZR66588.1"/>
    </source>
</evidence>
<feature type="region of interest" description="Disordered" evidence="1">
    <location>
        <begin position="162"/>
        <end position="210"/>
    </location>
</feature>
<evidence type="ECO:0000256" key="2">
    <source>
        <dbReference type="SAM" id="SignalP"/>
    </source>
</evidence>
<feature type="compositionally biased region" description="Low complexity" evidence="1">
    <location>
        <begin position="192"/>
        <end position="210"/>
    </location>
</feature>
<proteinExistence type="predicted"/>
<keyword evidence="4" id="KW-1185">Reference proteome</keyword>
<dbReference type="EMBL" id="FJOG01000038">
    <property type="protein sequence ID" value="CZR66588.1"/>
    <property type="molecule type" value="Genomic_DNA"/>
</dbReference>
<reference evidence="3 4" key="1">
    <citation type="submission" date="2016-03" db="EMBL/GenBank/DDBJ databases">
        <authorList>
            <person name="Ploux O."/>
        </authorList>
    </citation>
    <scope>NUCLEOTIDE SEQUENCE [LARGE SCALE GENOMIC DNA]</scope>
    <source>
        <strain evidence="3 4">UAMH 11012</strain>
    </source>
</reference>
<evidence type="ECO:0000256" key="1">
    <source>
        <dbReference type="SAM" id="MobiDB-lite"/>
    </source>
</evidence>
<feature type="chain" id="PRO_5012589258" evidence="2">
    <location>
        <begin position="23"/>
        <end position="245"/>
    </location>
</feature>
<dbReference type="Proteomes" id="UP000184330">
    <property type="component" value="Unassembled WGS sequence"/>
</dbReference>
<protein>
    <submittedName>
        <fullName evidence="3">Uncharacterized protein</fullName>
    </submittedName>
</protein>
<dbReference type="PANTHER" id="PTHR40640">
    <property type="entry name" value="ANCHORED GLYCOPROTEIN, PUTATIVE (AFU_ORTHOLOGUE AFUA_8G04860)-RELATED"/>
    <property type="match status" value="1"/>
</dbReference>
<name>A0A1L7XNI6_9HELO</name>